<accession>A0ABP9XRN1</accession>
<keyword evidence="2" id="KW-0963">Cytoplasm</keyword>
<evidence type="ECO:0000256" key="3">
    <source>
        <dbReference type="ARBA" id="ARBA00022723"/>
    </source>
</evidence>
<feature type="compositionally biased region" description="Basic residues" evidence="7">
    <location>
        <begin position="825"/>
        <end position="834"/>
    </location>
</feature>
<dbReference type="SMART" id="SM00184">
    <property type="entry name" value="RING"/>
    <property type="match status" value="1"/>
</dbReference>
<feature type="domain" description="RING-type" evidence="8">
    <location>
        <begin position="340"/>
        <end position="384"/>
    </location>
</feature>
<keyword evidence="10" id="KW-1185">Reference proteome</keyword>
<dbReference type="InterPro" id="IPR001841">
    <property type="entry name" value="Znf_RING"/>
</dbReference>
<dbReference type="EMBL" id="BAABUJ010000007">
    <property type="protein sequence ID" value="GAA5796823.1"/>
    <property type="molecule type" value="Genomic_DNA"/>
</dbReference>
<evidence type="ECO:0000256" key="7">
    <source>
        <dbReference type="SAM" id="MobiDB-lite"/>
    </source>
</evidence>
<dbReference type="InterPro" id="IPR039739">
    <property type="entry name" value="MAG2/RNF10"/>
</dbReference>
<keyword evidence="5" id="KW-0862">Zinc</keyword>
<name>A0ABP9XRN1_9FUNG</name>
<keyword evidence="3" id="KW-0479">Metal-binding</keyword>
<comment type="subcellular location">
    <subcellularLocation>
        <location evidence="1">Cytoplasm</location>
    </subcellularLocation>
</comment>
<evidence type="ECO:0000256" key="4">
    <source>
        <dbReference type="ARBA" id="ARBA00022771"/>
    </source>
</evidence>
<dbReference type="PANTHER" id="PTHR12983">
    <property type="entry name" value="RING FINGER 10 FAMILY MEMBER"/>
    <property type="match status" value="1"/>
</dbReference>
<evidence type="ECO:0000313" key="9">
    <source>
        <dbReference type="EMBL" id="GAA5796823.1"/>
    </source>
</evidence>
<evidence type="ECO:0000256" key="5">
    <source>
        <dbReference type="ARBA" id="ARBA00022833"/>
    </source>
</evidence>
<dbReference type="Pfam" id="PF00097">
    <property type="entry name" value="zf-C3HC4"/>
    <property type="match status" value="1"/>
</dbReference>
<evidence type="ECO:0000256" key="1">
    <source>
        <dbReference type="ARBA" id="ARBA00004496"/>
    </source>
</evidence>
<feature type="region of interest" description="Disordered" evidence="7">
    <location>
        <begin position="775"/>
        <end position="834"/>
    </location>
</feature>
<dbReference type="Gene3D" id="3.30.40.10">
    <property type="entry name" value="Zinc/RING finger domain, C3HC4 (zinc finger)"/>
    <property type="match status" value="1"/>
</dbReference>
<evidence type="ECO:0000256" key="2">
    <source>
        <dbReference type="ARBA" id="ARBA00022490"/>
    </source>
</evidence>
<dbReference type="SUPFAM" id="SSF57850">
    <property type="entry name" value="RING/U-box"/>
    <property type="match status" value="1"/>
</dbReference>
<comment type="caution">
    <text evidence="9">The sequence shown here is derived from an EMBL/GenBank/DDBJ whole genome shotgun (WGS) entry which is preliminary data.</text>
</comment>
<dbReference type="InterPro" id="IPR013083">
    <property type="entry name" value="Znf_RING/FYVE/PHD"/>
</dbReference>
<dbReference type="PROSITE" id="PS00518">
    <property type="entry name" value="ZF_RING_1"/>
    <property type="match status" value="1"/>
</dbReference>
<dbReference type="InterPro" id="IPR018957">
    <property type="entry name" value="Znf_C3HC4_RING-type"/>
</dbReference>
<dbReference type="Proteomes" id="UP001476247">
    <property type="component" value="Unassembled WGS sequence"/>
</dbReference>
<dbReference type="PROSITE" id="PS50089">
    <property type="entry name" value="ZF_RING_2"/>
    <property type="match status" value="1"/>
</dbReference>
<dbReference type="PANTHER" id="PTHR12983:SF9">
    <property type="entry name" value="E3 UBIQUITIN-PROTEIN LIGASE RNF10"/>
    <property type="match status" value="1"/>
</dbReference>
<protein>
    <recommendedName>
        <fullName evidence="8">RING-type domain-containing protein</fullName>
    </recommendedName>
</protein>
<feature type="compositionally biased region" description="Low complexity" evidence="7">
    <location>
        <begin position="775"/>
        <end position="792"/>
    </location>
</feature>
<organism evidence="9 10">
    <name type="scientific">Helicostylum pulchrum</name>
    <dbReference type="NCBI Taxonomy" id="562976"/>
    <lineage>
        <taxon>Eukaryota</taxon>
        <taxon>Fungi</taxon>
        <taxon>Fungi incertae sedis</taxon>
        <taxon>Mucoromycota</taxon>
        <taxon>Mucoromycotina</taxon>
        <taxon>Mucoromycetes</taxon>
        <taxon>Mucorales</taxon>
        <taxon>Mucorineae</taxon>
        <taxon>Mucoraceae</taxon>
        <taxon>Helicostylum</taxon>
    </lineage>
</organism>
<evidence type="ECO:0000313" key="10">
    <source>
        <dbReference type="Proteomes" id="UP001476247"/>
    </source>
</evidence>
<reference evidence="9 10" key="1">
    <citation type="submission" date="2024-04" db="EMBL/GenBank/DDBJ databases">
        <title>genome sequences of Mucor flavus KT1a and Helicostylum pulchrum KT1b strains isolation_sourced from the surface of a dry-aged beef.</title>
        <authorList>
            <person name="Toyotome T."/>
            <person name="Hosono M."/>
            <person name="Torimaru M."/>
            <person name="Fukuda K."/>
            <person name="Mikami N."/>
        </authorList>
    </citation>
    <scope>NUCLEOTIDE SEQUENCE [LARGE SCALE GENOMIC DNA]</scope>
    <source>
        <strain evidence="9 10">KT1b</strain>
    </source>
</reference>
<feature type="region of interest" description="Disordered" evidence="7">
    <location>
        <begin position="710"/>
        <end position="744"/>
    </location>
</feature>
<sequence length="834" mass="95222">MSSSTEDIDPKYKEAVTAIEAANLTLSMSSLSQRFTPIIVESKEANGPPDLRDTASVETRSSSSSYIPVFTSCPSSGVTLPSSMMKQALLTPDPTNSLKIGMGTVNSLRNYQIVHERTIANIEQTQRKIMRRKVDMVYKLQQNEFGCMECGRYNDSTKKLSNGMFKIPVVMKDIFNSIVKVVPFKQLIVNKFLDEDESKSSIAKLFDLNWSIVNCIIERYLERETLENLPRGGRIPASVKNESVPVVQEGTSDKKGRGVSMNHLLGFSFPQRQESPTPTYRKTKTASYQPFNKERFINANFRFMLNATGNYMYQLADPDINFDWDTIEQVLISSSESQLCPICLSPPNAARVTKCGHIYCLPCILHYLALRENTKRLWRKCPICWDSIYQADLKPVRIMKPYAVADHRTATVGKATLGCGVTEGDRIDMVLIQRAHHSTLAFPVSDTWPLPSNVIYNYIKPDMPLIPWHFMPSAMEFARFMLASPDYLEAEYRRDCLELVEALSDAKGWGSVDEIAYIEASEKLANEKIKLFKGQQQSKDVKLAIQTWDMMFEAVAKYSKRSGKLSARVVPEQENKQDVPEAYRQYQSHQAGVEEPTQQHRRNPMSAHDNKPATDFYFYQAVDGQHVYLHPLDIRILKHEFKEYENFPRTLQVQATSVEESTLTEDLRKKCKYLGHLPLACDVTFLEINVNEIVSSETVAVFQQELSARVKKRKDKERREDQKKKQSETKHKLHAEKERETERKLLESDPFFSMYQPAMTEQECEDQLSLALSESASITPSHQASSSQSASPKTVWGTTKVSTREEELLNEANEWADHIVINNKSQRKRRGKKH</sequence>
<feature type="compositionally biased region" description="Basic and acidic residues" evidence="7">
    <location>
        <begin position="717"/>
        <end position="744"/>
    </location>
</feature>
<keyword evidence="4 6" id="KW-0863">Zinc-finger</keyword>
<proteinExistence type="predicted"/>
<evidence type="ECO:0000256" key="6">
    <source>
        <dbReference type="PROSITE-ProRule" id="PRU00175"/>
    </source>
</evidence>
<gene>
    <name evidence="9" type="ORF">HPULCUR_002201</name>
</gene>
<dbReference type="InterPro" id="IPR017907">
    <property type="entry name" value="Znf_RING_CS"/>
</dbReference>
<evidence type="ECO:0000259" key="8">
    <source>
        <dbReference type="PROSITE" id="PS50089"/>
    </source>
</evidence>
<dbReference type="CDD" id="cd16536">
    <property type="entry name" value="RING-HC_RNF10"/>
    <property type="match status" value="1"/>
</dbReference>